<gene>
    <name evidence="1" type="ORF">GGR88_000604</name>
</gene>
<proteinExistence type="predicted"/>
<protein>
    <submittedName>
        <fullName evidence="1">Uncharacterized protein</fullName>
    </submittedName>
</protein>
<comment type="caution">
    <text evidence="1">The sequence shown here is derived from an EMBL/GenBank/DDBJ whole genome shotgun (WGS) entry which is preliminary data.</text>
</comment>
<dbReference type="InterPro" id="IPR043856">
    <property type="entry name" value="DUF5818"/>
</dbReference>
<name>A0ABX0XIR6_9SPHN</name>
<dbReference type="Pfam" id="PF19135">
    <property type="entry name" value="DUF5818"/>
    <property type="match status" value="1"/>
</dbReference>
<dbReference type="Proteomes" id="UP000734218">
    <property type="component" value="Unassembled WGS sequence"/>
</dbReference>
<dbReference type="EMBL" id="JAATJE010000001">
    <property type="protein sequence ID" value="NJC33130.1"/>
    <property type="molecule type" value="Genomic_DNA"/>
</dbReference>
<dbReference type="RefSeq" id="WP_167952867.1">
    <property type="nucleotide sequence ID" value="NZ_JAATJE010000001.1"/>
</dbReference>
<keyword evidence="2" id="KW-1185">Reference proteome</keyword>
<sequence length="72" mass="7872">MPRGSQHELTGRLDRDGHGFILRPDGGGQWRLDTGFLAGWKASGLVGRNVRVLGTRDAFNVLAVSRIEPSGW</sequence>
<evidence type="ECO:0000313" key="2">
    <source>
        <dbReference type="Proteomes" id="UP000734218"/>
    </source>
</evidence>
<accession>A0ABX0XIR6</accession>
<evidence type="ECO:0000313" key="1">
    <source>
        <dbReference type="EMBL" id="NJC33130.1"/>
    </source>
</evidence>
<reference evidence="1 2" key="1">
    <citation type="submission" date="2020-03" db="EMBL/GenBank/DDBJ databases">
        <title>Genomic Encyclopedia of Type Strains, Phase IV (KMG-IV): sequencing the most valuable type-strain genomes for metagenomic binning, comparative biology and taxonomic classification.</title>
        <authorList>
            <person name="Goeker M."/>
        </authorList>
    </citation>
    <scope>NUCLEOTIDE SEQUENCE [LARGE SCALE GENOMIC DNA]</scope>
    <source>
        <strain evidence="1 2">DSM 27651</strain>
    </source>
</reference>
<organism evidence="1 2">
    <name type="scientific">Sphingomonas jejuensis</name>
    <dbReference type="NCBI Taxonomy" id="904715"/>
    <lineage>
        <taxon>Bacteria</taxon>
        <taxon>Pseudomonadati</taxon>
        <taxon>Pseudomonadota</taxon>
        <taxon>Alphaproteobacteria</taxon>
        <taxon>Sphingomonadales</taxon>
        <taxon>Sphingomonadaceae</taxon>
        <taxon>Sphingomonas</taxon>
    </lineage>
</organism>